<keyword evidence="4" id="KW-1185">Reference proteome</keyword>
<gene>
    <name evidence="3" type="ORF">SteCoe_17745</name>
</gene>
<protein>
    <recommendedName>
        <fullName evidence="2">CSC1/OSCA1-like cytosolic domain-containing protein</fullName>
    </recommendedName>
</protein>
<feature type="transmembrane region" description="Helical" evidence="1">
    <location>
        <begin position="457"/>
        <end position="477"/>
    </location>
</feature>
<dbReference type="PANTHER" id="PTHR13018:SF83">
    <property type="entry name" value="RRM DOMAIN-CONTAINING PROTEIN"/>
    <property type="match status" value="1"/>
</dbReference>
<feature type="transmembrane region" description="Helical" evidence="1">
    <location>
        <begin position="574"/>
        <end position="601"/>
    </location>
</feature>
<dbReference type="GO" id="GO:0005886">
    <property type="term" value="C:plasma membrane"/>
    <property type="evidence" value="ECO:0007669"/>
    <property type="project" value="TreeGrafter"/>
</dbReference>
<feature type="transmembrane region" description="Helical" evidence="1">
    <location>
        <begin position="653"/>
        <end position="672"/>
    </location>
</feature>
<proteinExistence type="predicted"/>
<feature type="transmembrane region" description="Helical" evidence="1">
    <location>
        <begin position="85"/>
        <end position="105"/>
    </location>
</feature>
<dbReference type="AlphaFoldDB" id="A0A1R2BYC4"/>
<keyword evidence="1" id="KW-0812">Transmembrane</keyword>
<evidence type="ECO:0000256" key="1">
    <source>
        <dbReference type="SAM" id="Phobius"/>
    </source>
</evidence>
<evidence type="ECO:0000313" key="3">
    <source>
        <dbReference type="EMBL" id="OMJ81749.1"/>
    </source>
</evidence>
<feature type="transmembrane region" description="Helical" evidence="1">
    <location>
        <begin position="137"/>
        <end position="154"/>
    </location>
</feature>
<keyword evidence="1" id="KW-0472">Membrane</keyword>
<comment type="caution">
    <text evidence="3">The sequence shown here is derived from an EMBL/GenBank/DDBJ whole genome shotgun (WGS) entry which is preliminary data.</text>
</comment>
<keyword evidence="1" id="KW-1133">Transmembrane helix</keyword>
<feature type="transmembrane region" description="Helical" evidence="1">
    <location>
        <begin position="415"/>
        <end position="437"/>
    </location>
</feature>
<dbReference type="GO" id="GO:0005227">
    <property type="term" value="F:calcium-activated cation channel activity"/>
    <property type="evidence" value="ECO:0007669"/>
    <property type="project" value="InterPro"/>
</dbReference>
<feature type="transmembrane region" description="Helical" evidence="1">
    <location>
        <begin position="506"/>
        <end position="528"/>
    </location>
</feature>
<evidence type="ECO:0000259" key="2">
    <source>
        <dbReference type="Pfam" id="PF14703"/>
    </source>
</evidence>
<accession>A0A1R2BYC4</accession>
<dbReference type="InterPro" id="IPR027815">
    <property type="entry name" value="CSC1/OSCA1-like_cyt"/>
</dbReference>
<dbReference type="OrthoDB" id="332945at2759"/>
<name>A0A1R2BYC4_9CILI</name>
<dbReference type="InterPro" id="IPR045122">
    <property type="entry name" value="Csc1-like"/>
</dbReference>
<sequence length="790" mass="92046">MGAKRKKTSIGFFDFEKADLDLALVHNKACRVRKLENLDESLKDDVCPCCRLPKKAPLFKLDCDFSELSELGSGFPLFFYFTKNLIILTLLAGVFVGIPCAYINFLHSDFDILSSKPVNWYQYTFIRDGYDLPMWQAWLHCVFCIFLIVYFFVLKRYMKKKTHKFDYKNITPSDFTVWVNDLEDNYKRDDLYSFFQSKGLGKKYKLEVNSVSPVFNIGVYVKQVRKLEKLKGDLSYAEDYKKKYKAKPSSESCCVKKNYKIKHLKMDIEYIEKWLENIEVQGRMHFTKSKSAFVTFRFKKTAKRVLRYWNRSPLDKIILFLCHPLLFCFCCCYNNNKFNGKIIKVEPAPEPSDLIWENISLSNKQKFLRRFAIVICTLVFLIGLCFALFQLKSFQYRIFQEQSNNNDSDIKMKSISIFMGLIIIIVGRIVAISVRFFSDIEKHSCWTHYHKAVVNKLIFSTSLNTIVVLLAVNMLTVDDFPVLIPGLHSGSHSIPLYQDYGLANDLFWVLVTDTILSPLTYFLSPIYISKLCKRRSLRQQAKKGIISITQGEANIIWENPPVDMAQRYANYMKTLMIIFVFAPIFPIGLLIGFISMTIQYWTDKYLLLRRHSRPPKLGTGLSDNMIKWMPILTILYAGSNLITYMLKSENSHSLLHFIPCGVFCFAVFFFIFPCKCSCFRSKKKNMILKSEEDYNEEVLGFVEDYERNNPVTSRKGWEKWLRLVEEKKGHEKMLSIEQKLKSYLPGESNSVLQYALGNSKEPKKNTIAFRRIRKRHSLSILSSLASDSIP</sequence>
<reference evidence="3 4" key="1">
    <citation type="submission" date="2016-11" db="EMBL/GenBank/DDBJ databases">
        <title>The macronuclear genome of Stentor coeruleus: a giant cell with tiny introns.</title>
        <authorList>
            <person name="Slabodnick M."/>
            <person name="Ruby J.G."/>
            <person name="Reiff S.B."/>
            <person name="Swart E.C."/>
            <person name="Gosai S."/>
            <person name="Prabakaran S."/>
            <person name="Witkowska E."/>
            <person name="Larue G.E."/>
            <person name="Fisher S."/>
            <person name="Freeman R.M."/>
            <person name="Gunawardena J."/>
            <person name="Chu W."/>
            <person name="Stover N.A."/>
            <person name="Gregory B.D."/>
            <person name="Nowacki M."/>
            <person name="Derisi J."/>
            <person name="Roy S.W."/>
            <person name="Marshall W.F."/>
            <person name="Sood P."/>
        </authorList>
    </citation>
    <scope>NUCLEOTIDE SEQUENCE [LARGE SCALE GENOMIC DNA]</scope>
    <source>
        <strain evidence="3">WM001</strain>
    </source>
</reference>
<organism evidence="3 4">
    <name type="scientific">Stentor coeruleus</name>
    <dbReference type="NCBI Taxonomy" id="5963"/>
    <lineage>
        <taxon>Eukaryota</taxon>
        <taxon>Sar</taxon>
        <taxon>Alveolata</taxon>
        <taxon>Ciliophora</taxon>
        <taxon>Postciliodesmatophora</taxon>
        <taxon>Heterotrichea</taxon>
        <taxon>Heterotrichida</taxon>
        <taxon>Stentoridae</taxon>
        <taxon>Stentor</taxon>
    </lineage>
</organism>
<feature type="domain" description="CSC1/OSCA1-like cytosolic" evidence="2">
    <location>
        <begin position="174"/>
        <end position="358"/>
    </location>
</feature>
<dbReference type="Proteomes" id="UP000187209">
    <property type="component" value="Unassembled WGS sequence"/>
</dbReference>
<dbReference type="PANTHER" id="PTHR13018">
    <property type="entry name" value="PROBABLE MEMBRANE PROTEIN DUF221-RELATED"/>
    <property type="match status" value="1"/>
</dbReference>
<dbReference type="Pfam" id="PF14703">
    <property type="entry name" value="PHM7_cyt"/>
    <property type="match status" value="1"/>
</dbReference>
<dbReference type="EMBL" id="MPUH01000368">
    <property type="protein sequence ID" value="OMJ81749.1"/>
    <property type="molecule type" value="Genomic_DNA"/>
</dbReference>
<evidence type="ECO:0000313" key="4">
    <source>
        <dbReference type="Proteomes" id="UP000187209"/>
    </source>
</evidence>
<feature type="transmembrane region" description="Helical" evidence="1">
    <location>
        <begin position="371"/>
        <end position="391"/>
    </location>
</feature>